<proteinExistence type="inferred from homology"/>
<dbReference type="KEGG" id="clg:Calag_1502"/>
<dbReference type="OrthoDB" id="10759at2157"/>
<dbReference type="PROSITE" id="PS00993">
    <property type="entry name" value="RIBOSOMAL_L30E_2"/>
    <property type="match status" value="1"/>
</dbReference>
<evidence type="ECO:0000256" key="4">
    <source>
        <dbReference type="ARBA" id="ARBA00035231"/>
    </source>
</evidence>
<dbReference type="eggNOG" id="arCOG01752">
    <property type="taxonomic scope" value="Archaea"/>
</dbReference>
<evidence type="ECO:0000256" key="1">
    <source>
        <dbReference type="ARBA" id="ARBA00007326"/>
    </source>
</evidence>
<dbReference type="InterPro" id="IPR039109">
    <property type="entry name" value="Ribosomal_eL30-like"/>
</dbReference>
<dbReference type="NCBIfam" id="NF002172">
    <property type="entry name" value="PRK01018.1"/>
    <property type="match status" value="1"/>
</dbReference>
<dbReference type="Proteomes" id="UP000010469">
    <property type="component" value="Chromosome"/>
</dbReference>
<dbReference type="SUPFAM" id="SSF55315">
    <property type="entry name" value="L30e-like"/>
    <property type="match status" value="1"/>
</dbReference>
<dbReference type="GO" id="GO:0022625">
    <property type="term" value="C:cytosolic large ribosomal subunit"/>
    <property type="evidence" value="ECO:0007669"/>
    <property type="project" value="InterPro"/>
</dbReference>
<evidence type="ECO:0000256" key="2">
    <source>
        <dbReference type="ARBA" id="ARBA00022980"/>
    </source>
</evidence>
<sequence>MSVSLDKELKNLTKSGKYYLGVKKTIKSILRGEAKMVIIADNMPLVYRSKIEKNAKLSNIPLYVFKGTSMELGSLLGKPFKVSSISIIDTGESRILDLAGTS</sequence>
<dbReference type="EMBL" id="CP003378">
    <property type="protein sequence ID" value="AFZ71203.1"/>
    <property type="molecule type" value="Genomic_DNA"/>
</dbReference>
<dbReference type="FunCoup" id="L0ABD0">
    <property type="interactions" value="162"/>
</dbReference>
<evidence type="ECO:0000313" key="8">
    <source>
        <dbReference type="Proteomes" id="UP000010469"/>
    </source>
</evidence>
<dbReference type="PANTHER" id="PTHR11449">
    <property type="entry name" value="RIBOSOMAL PROTEIN L30"/>
    <property type="match status" value="1"/>
</dbReference>
<keyword evidence="8" id="KW-1185">Reference proteome</keyword>
<dbReference type="GO" id="GO:0006412">
    <property type="term" value="P:translation"/>
    <property type="evidence" value="ECO:0007669"/>
    <property type="project" value="UniProtKB-UniRule"/>
</dbReference>
<comment type="similarity">
    <text evidence="1 5">Belongs to the eukaryotic ribosomal protein eL30 family.</text>
</comment>
<dbReference type="GO" id="GO:0003735">
    <property type="term" value="F:structural constituent of ribosome"/>
    <property type="evidence" value="ECO:0007669"/>
    <property type="project" value="InterPro"/>
</dbReference>
<evidence type="ECO:0000256" key="5">
    <source>
        <dbReference type="HAMAP-Rule" id="MF_00481"/>
    </source>
</evidence>
<reference evidence="8" key="1">
    <citation type="submission" date="2012-03" db="EMBL/GenBank/DDBJ databases">
        <title>Complete genome of Caldisphaera lagunensis DSM 15908.</title>
        <authorList>
            <person name="Lucas S."/>
            <person name="Copeland A."/>
            <person name="Lapidus A."/>
            <person name="Glavina del Rio T."/>
            <person name="Dalin E."/>
            <person name="Tice H."/>
            <person name="Bruce D."/>
            <person name="Goodwin L."/>
            <person name="Pitluck S."/>
            <person name="Peters L."/>
            <person name="Mikhailova N."/>
            <person name="Teshima H."/>
            <person name="Kyrpides N."/>
            <person name="Mavromatis K."/>
            <person name="Ivanova N."/>
            <person name="Brettin T."/>
            <person name="Detter J.C."/>
            <person name="Han C."/>
            <person name="Larimer F."/>
            <person name="Land M."/>
            <person name="Hauser L."/>
            <person name="Markowitz V."/>
            <person name="Cheng J.-F."/>
            <person name="Hugenholtz P."/>
            <person name="Woyke T."/>
            <person name="Wu D."/>
            <person name="Spring S."/>
            <person name="Schroeder M."/>
            <person name="Brambilla E."/>
            <person name="Klenk H.-P."/>
            <person name="Eisen J.A."/>
        </authorList>
    </citation>
    <scope>NUCLEOTIDE SEQUENCE [LARGE SCALE GENOMIC DNA]</scope>
    <source>
        <strain evidence="8">DSM 15908 / JCM 11604 / IC-154</strain>
    </source>
</reference>
<dbReference type="InterPro" id="IPR004038">
    <property type="entry name" value="Ribosomal_eL8/eL30/eS12/Gad45"/>
</dbReference>
<dbReference type="InterPro" id="IPR000231">
    <property type="entry name" value="Ribosomal_eL30"/>
</dbReference>
<evidence type="ECO:0000259" key="6">
    <source>
        <dbReference type="Pfam" id="PF01248"/>
    </source>
</evidence>
<name>L0ABD0_CALLD</name>
<keyword evidence="3 5" id="KW-0687">Ribonucleoprotein</keyword>
<accession>L0ABD0</accession>
<dbReference type="AlphaFoldDB" id="L0ABD0"/>
<organism evidence="7 8">
    <name type="scientific">Caldisphaera lagunensis (strain DSM 15908 / JCM 11604 / ANMR 0165 / IC-154)</name>
    <dbReference type="NCBI Taxonomy" id="1056495"/>
    <lineage>
        <taxon>Archaea</taxon>
        <taxon>Thermoproteota</taxon>
        <taxon>Thermoprotei</taxon>
        <taxon>Acidilobales</taxon>
        <taxon>Caldisphaeraceae</taxon>
        <taxon>Caldisphaera</taxon>
    </lineage>
</organism>
<dbReference type="GeneID" id="14212763"/>
<dbReference type="HAMAP" id="MF_00481">
    <property type="entry name" value="Ribosomal_eL30"/>
    <property type="match status" value="1"/>
</dbReference>
<dbReference type="RefSeq" id="WP_015233100.1">
    <property type="nucleotide sequence ID" value="NC_019791.1"/>
</dbReference>
<gene>
    <name evidence="5" type="primary">rpl30e</name>
    <name evidence="7" type="ordered locus">Calag_1502</name>
</gene>
<evidence type="ECO:0000256" key="3">
    <source>
        <dbReference type="ARBA" id="ARBA00023274"/>
    </source>
</evidence>
<protein>
    <recommendedName>
        <fullName evidence="4 5">Large ribosomal subunit protein eL30</fullName>
    </recommendedName>
</protein>
<dbReference type="GO" id="GO:0003723">
    <property type="term" value="F:RNA binding"/>
    <property type="evidence" value="ECO:0007669"/>
    <property type="project" value="InterPro"/>
</dbReference>
<dbReference type="InterPro" id="IPR022991">
    <property type="entry name" value="Ribosomal_eL30_CS"/>
</dbReference>
<dbReference type="Pfam" id="PF01248">
    <property type="entry name" value="Ribosomal_L7Ae"/>
    <property type="match status" value="1"/>
</dbReference>
<dbReference type="HOGENOM" id="CLU_130502_0_1_2"/>
<dbReference type="Gene3D" id="3.30.1330.30">
    <property type="match status" value="1"/>
</dbReference>
<evidence type="ECO:0000313" key="7">
    <source>
        <dbReference type="EMBL" id="AFZ71203.1"/>
    </source>
</evidence>
<dbReference type="InterPro" id="IPR029064">
    <property type="entry name" value="Ribosomal_eL30-like_sf"/>
</dbReference>
<feature type="domain" description="Ribosomal protein eL8/eL30/eS12/Gadd45" evidence="6">
    <location>
        <begin position="5"/>
        <end position="96"/>
    </location>
</feature>
<keyword evidence="2 5" id="KW-0689">Ribosomal protein</keyword>
<dbReference type="STRING" id="1056495.Calag_1502"/>
<dbReference type="InParanoid" id="L0ABD0"/>